<dbReference type="InterPro" id="IPR038488">
    <property type="entry name" value="Integrase_DNA-bd_sf"/>
</dbReference>
<keyword evidence="2" id="KW-0229">DNA integration</keyword>
<evidence type="ECO:0000256" key="2">
    <source>
        <dbReference type="ARBA" id="ARBA00022908"/>
    </source>
</evidence>
<dbReference type="PANTHER" id="PTHR30629">
    <property type="entry name" value="PROPHAGE INTEGRASE"/>
    <property type="match status" value="1"/>
</dbReference>
<proteinExistence type="inferred from homology"/>
<dbReference type="EMBL" id="UGPN01000002">
    <property type="protein sequence ID" value="STY61218.1"/>
    <property type="molecule type" value="Genomic_DNA"/>
</dbReference>
<dbReference type="AlphaFoldDB" id="A0A378N5D8"/>
<evidence type="ECO:0000313" key="5">
    <source>
        <dbReference type="Proteomes" id="UP000254802"/>
    </source>
</evidence>
<dbReference type="PANTHER" id="PTHR30629:SF6">
    <property type="entry name" value="PROPHAGE INTEGRASE INTA-RELATED"/>
    <property type="match status" value="1"/>
</dbReference>
<comment type="similarity">
    <text evidence="1">Belongs to the 'phage' integrase family.</text>
</comment>
<sequence>MARTTKALNKTQIENAKSKDKEYILSDGDGLNLRVKPLPKGSKIWIFNYTNPQTKNRTNLTIGRYP</sequence>
<gene>
    <name evidence="4" type="primary">intA_5</name>
    <name evidence="4" type="ORF">NCTC10638_02426</name>
</gene>
<dbReference type="GO" id="GO:0015074">
    <property type="term" value="P:DNA integration"/>
    <property type="evidence" value="ECO:0007669"/>
    <property type="project" value="UniProtKB-KW"/>
</dbReference>
<organism evidence="4 5">
    <name type="scientific">Mannheimia haemolytica</name>
    <name type="common">Pasteurella haemolytica</name>
    <dbReference type="NCBI Taxonomy" id="75985"/>
    <lineage>
        <taxon>Bacteria</taxon>
        <taxon>Pseudomonadati</taxon>
        <taxon>Pseudomonadota</taxon>
        <taxon>Gammaproteobacteria</taxon>
        <taxon>Pasteurellales</taxon>
        <taxon>Pasteurellaceae</taxon>
        <taxon>Mannheimia</taxon>
    </lineage>
</organism>
<dbReference type="Pfam" id="PF13356">
    <property type="entry name" value="Arm-DNA-bind_3"/>
    <property type="match status" value="1"/>
</dbReference>
<protein>
    <submittedName>
        <fullName evidence="4">Prophage CP4-57 integrase</fullName>
    </submittedName>
</protein>
<dbReference type="Proteomes" id="UP000254802">
    <property type="component" value="Unassembled WGS sequence"/>
</dbReference>
<evidence type="ECO:0000256" key="1">
    <source>
        <dbReference type="ARBA" id="ARBA00008857"/>
    </source>
</evidence>
<dbReference type="InterPro" id="IPR025166">
    <property type="entry name" value="Integrase_DNA_bind_dom"/>
</dbReference>
<evidence type="ECO:0000313" key="4">
    <source>
        <dbReference type="EMBL" id="STY61218.1"/>
    </source>
</evidence>
<reference evidence="4 5" key="1">
    <citation type="submission" date="2018-06" db="EMBL/GenBank/DDBJ databases">
        <authorList>
            <consortium name="Pathogen Informatics"/>
            <person name="Doyle S."/>
        </authorList>
    </citation>
    <scope>NUCLEOTIDE SEQUENCE [LARGE SCALE GENOMIC DNA]</scope>
    <source>
        <strain evidence="4 5">NCTC10638</strain>
    </source>
</reference>
<evidence type="ECO:0000259" key="3">
    <source>
        <dbReference type="Pfam" id="PF13356"/>
    </source>
</evidence>
<dbReference type="Gene3D" id="3.30.160.390">
    <property type="entry name" value="Integrase, DNA-binding domain"/>
    <property type="match status" value="1"/>
</dbReference>
<dbReference type="InterPro" id="IPR050808">
    <property type="entry name" value="Phage_Integrase"/>
</dbReference>
<accession>A0A378N5D8</accession>
<name>A0A378N5D8_MANHA</name>
<feature type="domain" description="Integrase DNA-binding" evidence="3">
    <location>
        <begin position="8"/>
        <end position="66"/>
    </location>
</feature>